<dbReference type="OrthoDB" id="654178at2"/>
<dbReference type="InterPro" id="IPR011250">
    <property type="entry name" value="OMP/PagP_B-barrel"/>
</dbReference>
<reference key="2">
    <citation type="submission" date="2011-04" db="EMBL/GenBank/DDBJ databases">
        <title>Complete sequence of chromosome of Haliscomenobacter hydrossis DSM 1100.</title>
        <authorList>
            <consortium name="US DOE Joint Genome Institute (JGI-PGF)"/>
            <person name="Lucas S."/>
            <person name="Han J."/>
            <person name="Lapidus A."/>
            <person name="Bruce D."/>
            <person name="Goodwin L."/>
            <person name="Pitluck S."/>
            <person name="Peters L."/>
            <person name="Kyrpides N."/>
            <person name="Mavromatis K."/>
            <person name="Ivanova N."/>
            <person name="Ovchinnikova G."/>
            <person name="Pagani I."/>
            <person name="Daligault H."/>
            <person name="Detter J.C."/>
            <person name="Han C."/>
            <person name="Land M."/>
            <person name="Hauser L."/>
            <person name="Markowitz V."/>
            <person name="Cheng J.-F."/>
            <person name="Hugenholtz P."/>
            <person name="Woyke T."/>
            <person name="Wu D."/>
            <person name="Verbarg S."/>
            <person name="Frueling A."/>
            <person name="Brambilla E."/>
            <person name="Klenk H.-P."/>
            <person name="Eisen J.A."/>
        </authorList>
    </citation>
    <scope>NUCLEOTIDE SEQUENCE</scope>
    <source>
        <strain>DSM 1100</strain>
    </source>
</reference>
<gene>
    <name evidence="2" type="ordered locus">Halhy_3015</name>
</gene>
<dbReference type="HOGENOM" id="CLU_071588_0_0_10"/>
<evidence type="ECO:0000313" key="3">
    <source>
        <dbReference type="Proteomes" id="UP000008461"/>
    </source>
</evidence>
<sequence>MILSGKPFLRIVLFVLLSFSLTQSWAQKGWEAGVWLGTAYYFGDLNTSYDLGEPRPAGGVIARYNFNNRICFKLGGGYGIVSGDDARSKNPFERARNLSFRSEVFDVSGQIEVNFLPYVHGSRSEFFTPYVFTGFSAFSFNPTAELDGTRYNLRELGTEGQFKGEEYYGVSGSFVYGGGFKIDVSKDWSLNFELGARAAFTDYIDDVSTVYPDKKDLLRTRGEVASALSDRSIMIPGVDSSQLGKEGSQRGNSSNKDNLVFIQIGIVRYFGNLACPKP</sequence>
<dbReference type="EMBL" id="CP002691">
    <property type="protein sequence ID" value="AEE50878.1"/>
    <property type="molecule type" value="Genomic_DNA"/>
</dbReference>
<name>F4L6P7_HALH1</name>
<dbReference type="eggNOG" id="COG3637">
    <property type="taxonomic scope" value="Bacteria"/>
</dbReference>
<evidence type="ECO:0000259" key="1">
    <source>
        <dbReference type="Pfam" id="PF19573"/>
    </source>
</evidence>
<dbReference type="STRING" id="760192.Halhy_3015"/>
<dbReference type="KEGG" id="hhy:Halhy_3015"/>
<protein>
    <recommendedName>
        <fullName evidence="1">DUF6089 domain-containing protein</fullName>
    </recommendedName>
</protein>
<keyword evidence="3" id="KW-1185">Reference proteome</keyword>
<dbReference type="InterPro" id="IPR045743">
    <property type="entry name" value="DUF6089"/>
</dbReference>
<accession>F4L6P7</accession>
<feature type="domain" description="DUF6089" evidence="1">
    <location>
        <begin position="12"/>
        <end position="207"/>
    </location>
</feature>
<organism evidence="2 3">
    <name type="scientific">Haliscomenobacter hydrossis (strain ATCC 27775 / DSM 1100 / LMG 10767 / O)</name>
    <dbReference type="NCBI Taxonomy" id="760192"/>
    <lineage>
        <taxon>Bacteria</taxon>
        <taxon>Pseudomonadati</taxon>
        <taxon>Bacteroidota</taxon>
        <taxon>Saprospiria</taxon>
        <taxon>Saprospirales</taxon>
        <taxon>Haliscomenobacteraceae</taxon>
        <taxon>Haliscomenobacter</taxon>
    </lineage>
</organism>
<dbReference type="Gene3D" id="2.40.160.20">
    <property type="match status" value="1"/>
</dbReference>
<dbReference type="RefSeq" id="WP_013765421.1">
    <property type="nucleotide sequence ID" value="NC_015510.1"/>
</dbReference>
<dbReference type="Pfam" id="PF19573">
    <property type="entry name" value="DUF6089"/>
    <property type="match status" value="1"/>
</dbReference>
<dbReference type="SUPFAM" id="SSF56925">
    <property type="entry name" value="OMPA-like"/>
    <property type="match status" value="1"/>
</dbReference>
<dbReference type="Proteomes" id="UP000008461">
    <property type="component" value="Chromosome"/>
</dbReference>
<proteinExistence type="predicted"/>
<reference evidence="2 3" key="1">
    <citation type="journal article" date="2011" name="Stand. Genomic Sci.">
        <title>Complete genome sequence of Haliscomenobacter hydrossis type strain (O).</title>
        <authorList>
            <consortium name="US DOE Joint Genome Institute (JGI-PGF)"/>
            <person name="Daligault H."/>
            <person name="Lapidus A."/>
            <person name="Zeytun A."/>
            <person name="Nolan M."/>
            <person name="Lucas S."/>
            <person name="Del Rio T.G."/>
            <person name="Tice H."/>
            <person name="Cheng J.F."/>
            <person name="Tapia R."/>
            <person name="Han C."/>
            <person name="Goodwin L."/>
            <person name="Pitluck S."/>
            <person name="Liolios K."/>
            <person name="Pagani I."/>
            <person name="Ivanova N."/>
            <person name="Huntemann M."/>
            <person name="Mavromatis K."/>
            <person name="Mikhailova N."/>
            <person name="Pati A."/>
            <person name="Chen A."/>
            <person name="Palaniappan K."/>
            <person name="Land M."/>
            <person name="Hauser L."/>
            <person name="Brambilla E.M."/>
            <person name="Rohde M."/>
            <person name="Verbarg S."/>
            <person name="Goker M."/>
            <person name="Bristow J."/>
            <person name="Eisen J.A."/>
            <person name="Markowitz V."/>
            <person name="Hugenholtz P."/>
            <person name="Kyrpides N.C."/>
            <person name="Klenk H.P."/>
            <person name="Woyke T."/>
        </authorList>
    </citation>
    <scope>NUCLEOTIDE SEQUENCE [LARGE SCALE GENOMIC DNA]</scope>
    <source>
        <strain evidence="3">ATCC 27775 / DSM 1100 / LMG 10767 / O</strain>
    </source>
</reference>
<dbReference type="AlphaFoldDB" id="F4L6P7"/>
<evidence type="ECO:0000313" key="2">
    <source>
        <dbReference type="EMBL" id="AEE50878.1"/>
    </source>
</evidence>